<feature type="transmembrane region" description="Helical" evidence="6">
    <location>
        <begin position="85"/>
        <end position="105"/>
    </location>
</feature>
<feature type="transmembrane region" description="Helical" evidence="6">
    <location>
        <begin position="289"/>
        <end position="308"/>
    </location>
</feature>
<feature type="transmembrane region" description="Helical" evidence="6">
    <location>
        <begin position="12"/>
        <end position="34"/>
    </location>
</feature>
<protein>
    <recommendedName>
        <fullName evidence="9">Magnesium transporter</fullName>
    </recommendedName>
</protein>
<dbReference type="GO" id="GO:0015095">
    <property type="term" value="F:magnesium ion transmembrane transporter activity"/>
    <property type="evidence" value="ECO:0007669"/>
    <property type="project" value="InterPro"/>
</dbReference>
<feature type="region of interest" description="Disordered" evidence="5">
    <location>
        <begin position="217"/>
        <end position="239"/>
    </location>
</feature>
<keyword evidence="4 6" id="KW-0472">Membrane</keyword>
<dbReference type="OrthoDB" id="2504919at2759"/>
<sequence>MQHTQTAEDPPISIAVGITIGLLASLVQSLGLTIQRKSHIINESKPDGEKRVEHRRPLWLLGFGIFFSSNLLGSFVQIASLPVVILAPLGAVSLLWNAFFSRLILGDVFSPYMIFGTLAIAGGAVLIAIFGIVPEPTHSLEDLLVLLSRPPFVVYFSLLGTIVGLVLIVTHIIEFSLRTRLLTPNDTPQQTPTHTPSLQSQSLPPLAAVPSSLPLTAEASDSTERTPLLSKSSKANSRTPSSIKRTRLFLAISYASISGILSGMCLIFAKSGVELLILTVKGDNQFWRWESWALLIGLVVFALLQLWYLHKSLILANPVLVCPLAFCFYNLSSIVNGLVYYDQFGALTTLHLWLVVLGMVVLLAGVWAVSVTSGDGGGVEPGTWDAAESEAGEQETAAEHEHDGVTFLRQTASYPVTSPPPSSPLGEEESHSHSPSRKRQLRRQKYGTLLGSEGQAGSLGGLSIGLSPTSPGFALRPTRRRASGHSLAAAASEIRMRRTVSEADVGEAGAAVPAKRARARWGWLKYVWRDSVREDQDGEQV</sequence>
<keyword evidence="8" id="KW-1185">Reference proteome</keyword>
<dbReference type="PANTHER" id="PTHR12570">
    <property type="match status" value="1"/>
</dbReference>
<accession>A0A0C9UN97</accession>
<dbReference type="GO" id="GO:0016020">
    <property type="term" value="C:membrane"/>
    <property type="evidence" value="ECO:0007669"/>
    <property type="project" value="UniProtKB-SubCell"/>
</dbReference>
<feature type="compositionally biased region" description="Polar residues" evidence="5">
    <location>
        <begin position="229"/>
        <end position="239"/>
    </location>
</feature>
<evidence type="ECO:0000256" key="6">
    <source>
        <dbReference type="SAM" id="Phobius"/>
    </source>
</evidence>
<feature type="region of interest" description="Disordered" evidence="5">
    <location>
        <begin position="184"/>
        <end position="204"/>
    </location>
</feature>
<evidence type="ECO:0000313" key="7">
    <source>
        <dbReference type="EMBL" id="KIJ26931.1"/>
    </source>
</evidence>
<keyword evidence="3 6" id="KW-1133">Transmembrane helix</keyword>
<gene>
    <name evidence="7" type="ORF">M422DRAFT_271964</name>
</gene>
<evidence type="ECO:0008006" key="9">
    <source>
        <dbReference type="Google" id="ProtNLM"/>
    </source>
</evidence>
<feature type="transmembrane region" description="Helical" evidence="6">
    <location>
        <begin position="152"/>
        <end position="173"/>
    </location>
</feature>
<evidence type="ECO:0000313" key="8">
    <source>
        <dbReference type="Proteomes" id="UP000054279"/>
    </source>
</evidence>
<feature type="transmembrane region" description="Helical" evidence="6">
    <location>
        <begin position="248"/>
        <end position="269"/>
    </location>
</feature>
<feature type="transmembrane region" description="Helical" evidence="6">
    <location>
        <begin position="315"/>
        <end position="338"/>
    </location>
</feature>
<evidence type="ECO:0000256" key="1">
    <source>
        <dbReference type="ARBA" id="ARBA00004141"/>
    </source>
</evidence>
<feature type="transmembrane region" description="Helical" evidence="6">
    <location>
        <begin position="112"/>
        <end position="132"/>
    </location>
</feature>
<dbReference type="InterPro" id="IPR008521">
    <property type="entry name" value="Mg_trans_NIPA"/>
</dbReference>
<keyword evidence="2 6" id="KW-0812">Transmembrane</keyword>
<proteinExistence type="predicted"/>
<evidence type="ECO:0000256" key="3">
    <source>
        <dbReference type="ARBA" id="ARBA00022989"/>
    </source>
</evidence>
<dbReference type="Proteomes" id="UP000054279">
    <property type="component" value="Unassembled WGS sequence"/>
</dbReference>
<organism evidence="7 8">
    <name type="scientific">Sphaerobolus stellatus (strain SS14)</name>
    <dbReference type="NCBI Taxonomy" id="990650"/>
    <lineage>
        <taxon>Eukaryota</taxon>
        <taxon>Fungi</taxon>
        <taxon>Dikarya</taxon>
        <taxon>Basidiomycota</taxon>
        <taxon>Agaricomycotina</taxon>
        <taxon>Agaricomycetes</taxon>
        <taxon>Phallomycetidae</taxon>
        <taxon>Geastrales</taxon>
        <taxon>Sphaerobolaceae</taxon>
        <taxon>Sphaerobolus</taxon>
    </lineage>
</organism>
<name>A0A0C9UN97_SPHS4</name>
<evidence type="ECO:0000256" key="4">
    <source>
        <dbReference type="ARBA" id="ARBA00023136"/>
    </source>
</evidence>
<feature type="compositionally biased region" description="Polar residues" evidence="5">
    <location>
        <begin position="184"/>
        <end position="199"/>
    </location>
</feature>
<evidence type="ECO:0000256" key="2">
    <source>
        <dbReference type="ARBA" id="ARBA00022692"/>
    </source>
</evidence>
<dbReference type="HOGENOM" id="CLU_011406_0_0_1"/>
<feature type="transmembrane region" description="Helical" evidence="6">
    <location>
        <begin position="350"/>
        <end position="369"/>
    </location>
</feature>
<dbReference type="PANTHER" id="PTHR12570:SF86">
    <property type="entry name" value="ADR321CP"/>
    <property type="match status" value="1"/>
</dbReference>
<evidence type="ECO:0000256" key="5">
    <source>
        <dbReference type="SAM" id="MobiDB-lite"/>
    </source>
</evidence>
<reference evidence="7 8" key="1">
    <citation type="submission" date="2014-06" db="EMBL/GenBank/DDBJ databases">
        <title>Evolutionary Origins and Diversification of the Mycorrhizal Mutualists.</title>
        <authorList>
            <consortium name="DOE Joint Genome Institute"/>
            <consortium name="Mycorrhizal Genomics Consortium"/>
            <person name="Kohler A."/>
            <person name="Kuo A."/>
            <person name="Nagy L.G."/>
            <person name="Floudas D."/>
            <person name="Copeland A."/>
            <person name="Barry K.W."/>
            <person name="Cichocki N."/>
            <person name="Veneault-Fourrey C."/>
            <person name="LaButti K."/>
            <person name="Lindquist E.A."/>
            <person name="Lipzen A."/>
            <person name="Lundell T."/>
            <person name="Morin E."/>
            <person name="Murat C."/>
            <person name="Riley R."/>
            <person name="Ohm R."/>
            <person name="Sun H."/>
            <person name="Tunlid A."/>
            <person name="Henrissat B."/>
            <person name="Grigoriev I.V."/>
            <person name="Hibbett D.S."/>
            <person name="Martin F."/>
        </authorList>
    </citation>
    <scope>NUCLEOTIDE SEQUENCE [LARGE SCALE GENOMIC DNA]</scope>
    <source>
        <strain evidence="7 8">SS14</strain>
    </source>
</reference>
<feature type="region of interest" description="Disordered" evidence="5">
    <location>
        <begin position="379"/>
        <end position="441"/>
    </location>
</feature>
<dbReference type="AlphaFoldDB" id="A0A0C9UN97"/>
<feature type="transmembrane region" description="Helical" evidence="6">
    <location>
        <begin position="58"/>
        <end position="79"/>
    </location>
</feature>
<dbReference type="SUPFAM" id="SSF103481">
    <property type="entry name" value="Multidrug resistance efflux transporter EmrE"/>
    <property type="match status" value="1"/>
</dbReference>
<dbReference type="EMBL" id="KN837352">
    <property type="protein sequence ID" value="KIJ26931.1"/>
    <property type="molecule type" value="Genomic_DNA"/>
</dbReference>
<comment type="subcellular location">
    <subcellularLocation>
        <location evidence="1">Membrane</location>
        <topology evidence="1">Multi-pass membrane protein</topology>
    </subcellularLocation>
</comment>
<dbReference type="InterPro" id="IPR037185">
    <property type="entry name" value="EmrE-like"/>
</dbReference>
<dbReference type="Pfam" id="PF05653">
    <property type="entry name" value="Mg_trans_NIPA"/>
    <property type="match status" value="2"/>
</dbReference>